<dbReference type="AlphaFoldDB" id="K5XFU0"/>
<proteinExistence type="predicted"/>
<dbReference type="KEGG" id="abp:AGABI1DRAFT135248"/>
<dbReference type="GeneID" id="18828517"/>
<keyword evidence="2" id="KW-1185">Reference proteome</keyword>
<evidence type="ECO:0000313" key="2">
    <source>
        <dbReference type="Proteomes" id="UP000008493"/>
    </source>
</evidence>
<accession>K5XFU0</accession>
<dbReference type="RefSeq" id="XP_007336116.1">
    <property type="nucleotide sequence ID" value="XM_007336054.1"/>
</dbReference>
<dbReference type="Proteomes" id="UP000008493">
    <property type="component" value="Unassembled WGS sequence"/>
</dbReference>
<sequence length="74" mass="7965">MLGGPSATNPETELAPQPIPVKSVLPERTLRVRCRVVAFSPACRTTVDARPCFWIALRMGAVYVMGGLGVREPA</sequence>
<evidence type="ECO:0000313" key="1">
    <source>
        <dbReference type="EMBL" id="EKM73245.1"/>
    </source>
</evidence>
<name>K5XFU0_AGABU</name>
<organism evidence="1 2">
    <name type="scientific">Agaricus bisporus var. burnettii (strain JB137-S8 / ATCC MYA-4627 / FGSC 10392)</name>
    <name type="common">White button mushroom</name>
    <dbReference type="NCBI Taxonomy" id="597362"/>
    <lineage>
        <taxon>Eukaryota</taxon>
        <taxon>Fungi</taxon>
        <taxon>Dikarya</taxon>
        <taxon>Basidiomycota</taxon>
        <taxon>Agaricomycotina</taxon>
        <taxon>Agaricomycetes</taxon>
        <taxon>Agaricomycetidae</taxon>
        <taxon>Agaricales</taxon>
        <taxon>Agaricineae</taxon>
        <taxon>Agaricaceae</taxon>
        <taxon>Agaricus</taxon>
    </lineage>
</organism>
<dbReference type="InParanoid" id="K5XFU0"/>
<reference evidence="2" key="1">
    <citation type="journal article" date="2012" name="Proc. Natl. Acad. Sci. U.S.A.">
        <title>Genome sequence of the button mushroom Agaricus bisporus reveals mechanisms governing adaptation to a humic-rich ecological niche.</title>
        <authorList>
            <person name="Morin E."/>
            <person name="Kohler A."/>
            <person name="Baker A.R."/>
            <person name="Foulongne-Oriol M."/>
            <person name="Lombard V."/>
            <person name="Nagy L.G."/>
            <person name="Ohm R.A."/>
            <person name="Patyshakuliyeva A."/>
            <person name="Brun A."/>
            <person name="Aerts A.L."/>
            <person name="Bailey A.M."/>
            <person name="Billette C."/>
            <person name="Coutinho P.M."/>
            <person name="Deakin G."/>
            <person name="Doddapaneni H."/>
            <person name="Floudas D."/>
            <person name="Grimwood J."/>
            <person name="Hilden K."/>
            <person name="Kuees U."/>
            <person name="LaButti K.M."/>
            <person name="Lapidus A."/>
            <person name="Lindquist E.A."/>
            <person name="Lucas S.M."/>
            <person name="Murat C."/>
            <person name="Riley R.W."/>
            <person name="Salamov A.A."/>
            <person name="Schmutz J."/>
            <person name="Subramanian V."/>
            <person name="Woesten H.A.B."/>
            <person name="Xu J."/>
            <person name="Eastwood D.C."/>
            <person name="Foster G.D."/>
            <person name="Sonnenberg A.S."/>
            <person name="Cullen D."/>
            <person name="de Vries R.P."/>
            <person name="Lundell T."/>
            <person name="Hibbett D.S."/>
            <person name="Henrissat B."/>
            <person name="Burton K.S."/>
            <person name="Kerrigan R.W."/>
            <person name="Challen M.P."/>
            <person name="Grigoriev I.V."/>
            <person name="Martin F."/>
        </authorList>
    </citation>
    <scope>NUCLEOTIDE SEQUENCE [LARGE SCALE GENOMIC DNA]</scope>
    <source>
        <strain evidence="2">JB137-S8 / ATCC MYA-4627 / FGSC 10392</strain>
    </source>
</reference>
<protein>
    <submittedName>
        <fullName evidence="1">Uncharacterized protein</fullName>
    </submittedName>
</protein>
<dbReference type="HOGENOM" id="CLU_2687217_0_0_1"/>
<gene>
    <name evidence="1" type="ORF">AGABI1DRAFT_135248</name>
</gene>
<dbReference type="EMBL" id="JH973202">
    <property type="protein sequence ID" value="EKM73245.1"/>
    <property type="molecule type" value="Genomic_DNA"/>
</dbReference>